<protein>
    <submittedName>
        <fullName evidence="2">Uncharacterized protein</fullName>
    </submittedName>
</protein>
<proteinExistence type="predicted"/>
<evidence type="ECO:0000313" key="3">
    <source>
        <dbReference type="Proteomes" id="UP001642540"/>
    </source>
</evidence>
<name>A0ABP1PQ82_9HEXA</name>
<keyword evidence="3" id="KW-1185">Reference proteome</keyword>
<sequence length="396" mass="45629">MGDIADRILEKLLSQSSNRKKGLQPAVTIPFFSKDIQQTLRSPQSPTSPNDKRSLASKPTPKPFTRNPSCTHTGMGLSLEPCLECSIFCNCWHLYSPAPPNVLVRSLDRKIVRLSGWLVRASQTLTELMTNALTNEAGGGAKLEEQRVIITTDVNDISSVIKYELVSESRNDLGSDANSDASYSSNDEAYASASSEHEQSEEASELKDLIQWDDRVLVLFDTETEKPTLGVKKDILVKLDYFVCMHLDEVDKRISCRQRSMEYFAATGHVEPLDAEQLKSFVYEDWEEEFFNVDYGTFYDLIKANQELLIWDLYWAITKWTVLFRGFPLRMENGLYDLMDDPDYMNHDRRNDFGLYNTTYRVPQRVCYHKSFREFCFNENDVKYPGFIAKWWLLVK</sequence>
<reference evidence="2 3" key="1">
    <citation type="submission" date="2024-08" db="EMBL/GenBank/DDBJ databases">
        <authorList>
            <person name="Cucini C."/>
            <person name="Frati F."/>
        </authorList>
    </citation>
    <scope>NUCLEOTIDE SEQUENCE [LARGE SCALE GENOMIC DNA]</scope>
</reference>
<feature type="compositionally biased region" description="Low complexity" evidence="1">
    <location>
        <begin position="175"/>
        <end position="194"/>
    </location>
</feature>
<accession>A0ABP1PQ82</accession>
<organism evidence="2 3">
    <name type="scientific">Orchesella dallaii</name>
    <dbReference type="NCBI Taxonomy" id="48710"/>
    <lineage>
        <taxon>Eukaryota</taxon>
        <taxon>Metazoa</taxon>
        <taxon>Ecdysozoa</taxon>
        <taxon>Arthropoda</taxon>
        <taxon>Hexapoda</taxon>
        <taxon>Collembola</taxon>
        <taxon>Entomobryomorpha</taxon>
        <taxon>Entomobryoidea</taxon>
        <taxon>Orchesellidae</taxon>
        <taxon>Orchesellinae</taxon>
        <taxon>Orchesella</taxon>
    </lineage>
</organism>
<gene>
    <name evidence="2" type="ORF">ODALV1_LOCUS1936</name>
</gene>
<feature type="region of interest" description="Disordered" evidence="1">
    <location>
        <begin position="38"/>
        <end position="68"/>
    </location>
</feature>
<feature type="compositionally biased region" description="Polar residues" evidence="1">
    <location>
        <begin position="38"/>
        <end position="49"/>
    </location>
</feature>
<evidence type="ECO:0000256" key="1">
    <source>
        <dbReference type="SAM" id="MobiDB-lite"/>
    </source>
</evidence>
<feature type="region of interest" description="Disordered" evidence="1">
    <location>
        <begin position="171"/>
        <end position="198"/>
    </location>
</feature>
<evidence type="ECO:0000313" key="2">
    <source>
        <dbReference type="EMBL" id="CAL8071965.1"/>
    </source>
</evidence>
<comment type="caution">
    <text evidence="2">The sequence shown here is derived from an EMBL/GenBank/DDBJ whole genome shotgun (WGS) entry which is preliminary data.</text>
</comment>
<dbReference type="EMBL" id="CAXLJM020000007">
    <property type="protein sequence ID" value="CAL8071965.1"/>
    <property type="molecule type" value="Genomic_DNA"/>
</dbReference>
<dbReference type="Proteomes" id="UP001642540">
    <property type="component" value="Unassembled WGS sequence"/>
</dbReference>